<keyword evidence="2" id="KW-0547">Nucleotide-binding</keyword>
<dbReference type="OrthoDB" id="9803889at2"/>
<name>A0A1Z4BUD8_9GAMM</name>
<dbReference type="PANTHER" id="PTHR43581:SF4">
    <property type="entry name" value="ATP_GTP PHOSPHATASE"/>
    <property type="match status" value="1"/>
</dbReference>
<dbReference type="Gene3D" id="3.40.50.300">
    <property type="entry name" value="P-loop containing nucleotide triphosphate hydrolases"/>
    <property type="match status" value="1"/>
</dbReference>
<dbReference type="SUPFAM" id="SSF52540">
    <property type="entry name" value="P-loop containing nucleoside triphosphate hydrolases"/>
    <property type="match status" value="1"/>
</dbReference>
<reference evidence="2 3" key="1">
    <citation type="submission" date="2017-06" db="EMBL/GenBank/DDBJ databases">
        <title>Genome Sequencing of the methanotroph Methylovulum psychrotolerants str. HV10-M2 isolated from a high-altitude environment.</title>
        <authorList>
            <person name="Mateos-Rivera A."/>
        </authorList>
    </citation>
    <scope>NUCLEOTIDE SEQUENCE [LARGE SCALE GENOMIC DNA]</scope>
    <source>
        <strain evidence="2 3">HV10_M2</strain>
    </source>
</reference>
<keyword evidence="2" id="KW-0067">ATP-binding</keyword>
<dbReference type="PANTHER" id="PTHR43581">
    <property type="entry name" value="ATP/GTP PHOSPHATASE"/>
    <property type="match status" value="1"/>
</dbReference>
<sequence length="387" mass="45268">MRLVRVQIPEFRALKNVDITFEPDFYPQVFPLGSLNGGGKSTLLQLIFVLLNIEPSLSSASYLTDSHFKNLLLDLIDKSIKAEELRSLATITLSHKDKELTLYYFYGDFDSTTSGYHQTYLREIQEGNFYPYFSYKENDKTRFKVLADNESNTQQLDHEAFHTLLSDIKKYIFLISPSNQSYIFATQEERRLPYMSDGEKNHNQTLKRLKDSFPNFFTYDFIDVLTEIFRLARDKDYNERLKTGVYGTHSEQLEKSINNLFIDGKKITPLTIDQKRHTKDSIQSMGFKLPSGEEIYPEDLSHGELKRLTIFILFQYYEIQDAIILMDEIENAFHPDWQRHIVDDLLAWGPSNQYILATHSYELCRGVTPAHVKEIYPKLPFEPEQQL</sequence>
<dbReference type="GO" id="GO:0005524">
    <property type="term" value="F:ATP binding"/>
    <property type="evidence" value="ECO:0007669"/>
    <property type="project" value="UniProtKB-KW"/>
</dbReference>
<proteinExistence type="predicted"/>
<evidence type="ECO:0000313" key="2">
    <source>
        <dbReference type="EMBL" id="ASF44917.1"/>
    </source>
</evidence>
<feature type="domain" description="Endonuclease GajA/Old nuclease/RecF-like AAA" evidence="1">
    <location>
        <begin position="1"/>
        <end position="362"/>
    </location>
</feature>
<dbReference type="InterPro" id="IPR027417">
    <property type="entry name" value="P-loop_NTPase"/>
</dbReference>
<dbReference type="InterPro" id="IPR051396">
    <property type="entry name" value="Bact_Antivir_Def_Nuclease"/>
</dbReference>
<dbReference type="Proteomes" id="UP000197019">
    <property type="component" value="Chromosome"/>
</dbReference>
<dbReference type="InterPro" id="IPR041685">
    <property type="entry name" value="AAA_GajA/Old/RecF-like"/>
</dbReference>
<dbReference type="AlphaFoldDB" id="A0A1Z4BUD8"/>
<protein>
    <submittedName>
        <fullName evidence="2">ATP-binding protein</fullName>
    </submittedName>
</protein>
<accession>A0A1Z4BUD8</accession>
<dbReference type="KEGG" id="mpsy:CEK71_01890"/>
<dbReference type="CDD" id="cd00267">
    <property type="entry name" value="ABC_ATPase"/>
    <property type="match status" value="1"/>
</dbReference>
<dbReference type="Pfam" id="PF13175">
    <property type="entry name" value="AAA_15"/>
    <property type="match status" value="1"/>
</dbReference>
<gene>
    <name evidence="2" type="ORF">CEK71_01890</name>
</gene>
<dbReference type="RefSeq" id="WP_088617800.1">
    <property type="nucleotide sequence ID" value="NZ_CP022129.1"/>
</dbReference>
<dbReference type="EMBL" id="CP022129">
    <property type="protein sequence ID" value="ASF44917.1"/>
    <property type="molecule type" value="Genomic_DNA"/>
</dbReference>
<evidence type="ECO:0000313" key="3">
    <source>
        <dbReference type="Proteomes" id="UP000197019"/>
    </source>
</evidence>
<keyword evidence="3" id="KW-1185">Reference proteome</keyword>
<evidence type="ECO:0000259" key="1">
    <source>
        <dbReference type="Pfam" id="PF13175"/>
    </source>
</evidence>
<organism evidence="2 3">
    <name type="scientific">Methylovulum psychrotolerans</name>
    <dbReference type="NCBI Taxonomy" id="1704499"/>
    <lineage>
        <taxon>Bacteria</taxon>
        <taxon>Pseudomonadati</taxon>
        <taxon>Pseudomonadota</taxon>
        <taxon>Gammaproteobacteria</taxon>
        <taxon>Methylococcales</taxon>
        <taxon>Methylococcaceae</taxon>
        <taxon>Methylovulum</taxon>
    </lineage>
</organism>